<dbReference type="InterPro" id="IPR005119">
    <property type="entry name" value="LysR_subst-bd"/>
</dbReference>
<dbReference type="Pfam" id="PF00126">
    <property type="entry name" value="HTH_1"/>
    <property type="match status" value="1"/>
</dbReference>
<name>A0ABW6S1P4_9NOCA</name>
<sequence length="288" mass="31218">MELRQIECFLACREAGSFTAAARSLNLVQSAVSTSVAKLERELGTRLFDRTPGGLELTEAGRAIAAPARSMVRSRREIVEAIAAARGEVRGEVVIGNLMNIRSLDLAAVLADMHRRYPALTLQMRQSISGMSGNIAGLRDGSLDIALLAGSADEIPGLNLYPIIEETVVLCVRPDHPLAGRPFPPAALAGTRFIDYPPGWGIRTIADERFPLRRSVIEVADQEFALDLAVQDFGVTLVPRSVAERRHDLVHIVPADGVIPWKLTVAHDAQRTPSHAAQTVIETLRNLG</sequence>
<dbReference type="SUPFAM" id="SSF53850">
    <property type="entry name" value="Periplasmic binding protein-like II"/>
    <property type="match status" value="1"/>
</dbReference>
<dbReference type="PROSITE" id="PS50931">
    <property type="entry name" value="HTH_LYSR"/>
    <property type="match status" value="1"/>
</dbReference>
<dbReference type="EMBL" id="JBIAQY010000004">
    <property type="protein sequence ID" value="MFF3569076.1"/>
    <property type="molecule type" value="Genomic_DNA"/>
</dbReference>
<keyword evidence="4" id="KW-0804">Transcription</keyword>
<dbReference type="InterPro" id="IPR000847">
    <property type="entry name" value="LysR_HTH_N"/>
</dbReference>
<dbReference type="Pfam" id="PF03466">
    <property type="entry name" value="LysR_substrate"/>
    <property type="match status" value="1"/>
</dbReference>
<evidence type="ECO:0000256" key="3">
    <source>
        <dbReference type="ARBA" id="ARBA00023125"/>
    </source>
</evidence>
<evidence type="ECO:0000259" key="5">
    <source>
        <dbReference type="PROSITE" id="PS50931"/>
    </source>
</evidence>
<organism evidence="6 7">
    <name type="scientific">Nocardia jiangxiensis</name>
    <dbReference type="NCBI Taxonomy" id="282685"/>
    <lineage>
        <taxon>Bacteria</taxon>
        <taxon>Bacillati</taxon>
        <taxon>Actinomycetota</taxon>
        <taxon>Actinomycetes</taxon>
        <taxon>Mycobacteriales</taxon>
        <taxon>Nocardiaceae</taxon>
        <taxon>Nocardia</taxon>
    </lineage>
</organism>
<dbReference type="RefSeq" id="WP_040823453.1">
    <property type="nucleotide sequence ID" value="NZ_JBIAQY010000004.1"/>
</dbReference>
<accession>A0ABW6S1P4</accession>
<dbReference type="PANTHER" id="PTHR30126">
    <property type="entry name" value="HTH-TYPE TRANSCRIPTIONAL REGULATOR"/>
    <property type="match status" value="1"/>
</dbReference>
<dbReference type="InterPro" id="IPR036388">
    <property type="entry name" value="WH-like_DNA-bd_sf"/>
</dbReference>
<evidence type="ECO:0000313" key="6">
    <source>
        <dbReference type="EMBL" id="MFF3569076.1"/>
    </source>
</evidence>
<keyword evidence="7" id="KW-1185">Reference proteome</keyword>
<dbReference type="SUPFAM" id="SSF46785">
    <property type="entry name" value="Winged helix' DNA-binding domain"/>
    <property type="match status" value="1"/>
</dbReference>
<dbReference type="Gene3D" id="3.40.190.290">
    <property type="match status" value="1"/>
</dbReference>
<evidence type="ECO:0000313" key="7">
    <source>
        <dbReference type="Proteomes" id="UP001601992"/>
    </source>
</evidence>
<comment type="caution">
    <text evidence="6">The sequence shown here is derived from an EMBL/GenBank/DDBJ whole genome shotgun (WGS) entry which is preliminary data.</text>
</comment>
<keyword evidence="2" id="KW-0805">Transcription regulation</keyword>
<evidence type="ECO:0000256" key="4">
    <source>
        <dbReference type="ARBA" id="ARBA00023163"/>
    </source>
</evidence>
<dbReference type="Proteomes" id="UP001601992">
    <property type="component" value="Unassembled WGS sequence"/>
</dbReference>
<evidence type="ECO:0000256" key="2">
    <source>
        <dbReference type="ARBA" id="ARBA00023015"/>
    </source>
</evidence>
<dbReference type="PRINTS" id="PR00039">
    <property type="entry name" value="HTHLYSR"/>
</dbReference>
<dbReference type="PANTHER" id="PTHR30126:SF40">
    <property type="entry name" value="HTH-TYPE TRANSCRIPTIONAL REGULATOR GLTR"/>
    <property type="match status" value="1"/>
</dbReference>
<proteinExistence type="inferred from homology"/>
<dbReference type="InterPro" id="IPR036390">
    <property type="entry name" value="WH_DNA-bd_sf"/>
</dbReference>
<keyword evidence="3" id="KW-0238">DNA-binding</keyword>
<reference evidence="6 7" key="1">
    <citation type="submission" date="2024-10" db="EMBL/GenBank/DDBJ databases">
        <title>The Natural Products Discovery Center: Release of the First 8490 Sequenced Strains for Exploring Actinobacteria Biosynthetic Diversity.</title>
        <authorList>
            <person name="Kalkreuter E."/>
            <person name="Kautsar S.A."/>
            <person name="Yang D."/>
            <person name="Bader C.D."/>
            <person name="Teijaro C.N."/>
            <person name="Fluegel L."/>
            <person name="Davis C.M."/>
            <person name="Simpson J.R."/>
            <person name="Lauterbach L."/>
            <person name="Steele A.D."/>
            <person name="Gui C."/>
            <person name="Meng S."/>
            <person name="Li G."/>
            <person name="Viehrig K."/>
            <person name="Ye F."/>
            <person name="Su P."/>
            <person name="Kiefer A.F."/>
            <person name="Nichols A."/>
            <person name="Cepeda A.J."/>
            <person name="Yan W."/>
            <person name="Fan B."/>
            <person name="Jiang Y."/>
            <person name="Adhikari A."/>
            <person name="Zheng C.-J."/>
            <person name="Schuster L."/>
            <person name="Cowan T.M."/>
            <person name="Smanski M.J."/>
            <person name="Chevrette M.G."/>
            <person name="De Carvalho L.P.S."/>
            <person name="Shen B."/>
        </authorList>
    </citation>
    <scope>NUCLEOTIDE SEQUENCE [LARGE SCALE GENOMIC DNA]</scope>
    <source>
        <strain evidence="6 7">NPDC002593</strain>
    </source>
</reference>
<comment type="similarity">
    <text evidence="1">Belongs to the LysR transcriptional regulatory family.</text>
</comment>
<feature type="domain" description="HTH lysR-type" evidence="5">
    <location>
        <begin position="1"/>
        <end position="58"/>
    </location>
</feature>
<gene>
    <name evidence="6" type="ORF">ACFYXQ_14990</name>
</gene>
<dbReference type="Gene3D" id="1.10.10.10">
    <property type="entry name" value="Winged helix-like DNA-binding domain superfamily/Winged helix DNA-binding domain"/>
    <property type="match status" value="1"/>
</dbReference>
<evidence type="ECO:0000256" key="1">
    <source>
        <dbReference type="ARBA" id="ARBA00009437"/>
    </source>
</evidence>
<protein>
    <submittedName>
        <fullName evidence="6">LysR family transcriptional regulator</fullName>
    </submittedName>
</protein>